<dbReference type="InterPro" id="IPR011059">
    <property type="entry name" value="Metal-dep_hydrolase_composite"/>
</dbReference>
<dbReference type="NCBIfam" id="NF005557">
    <property type="entry name" value="PRK07228.1"/>
    <property type="match status" value="1"/>
</dbReference>
<evidence type="ECO:0000313" key="3">
    <source>
        <dbReference type="EMBL" id="EFV42848.1"/>
    </source>
</evidence>
<dbReference type="Proteomes" id="UP000006034">
    <property type="component" value="Unassembled WGS sequence"/>
</dbReference>
<proteinExistence type="predicted"/>
<dbReference type="Pfam" id="PF01979">
    <property type="entry name" value="Amidohydro_1"/>
    <property type="match status" value="1"/>
</dbReference>
<dbReference type="OrthoDB" id="9807210at2"/>
<evidence type="ECO:0000259" key="2">
    <source>
        <dbReference type="Pfam" id="PF01979"/>
    </source>
</evidence>
<protein>
    <submittedName>
        <fullName evidence="3">5-methylthioadenosine/S-adenosylhomocysteine deaminase</fullName>
    </submittedName>
</protein>
<dbReference type="HOGENOM" id="CLU_012358_2_1_7"/>
<organism evidence="3 4">
    <name type="scientific">Bilophila wadsworthia (strain 3_1_6)</name>
    <dbReference type="NCBI Taxonomy" id="563192"/>
    <lineage>
        <taxon>Bacteria</taxon>
        <taxon>Pseudomonadati</taxon>
        <taxon>Thermodesulfobacteriota</taxon>
        <taxon>Desulfovibrionia</taxon>
        <taxon>Desulfovibrionales</taxon>
        <taxon>Desulfovibrionaceae</taxon>
        <taxon>Bilophila</taxon>
    </lineage>
</organism>
<evidence type="ECO:0000313" key="4">
    <source>
        <dbReference type="Proteomes" id="UP000006034"/>
    </source>
</evidence>
<dbReference type="GO" id="GO:0016810">
    <property type="term" value="F:hydrolase activity, acting on carbon-nitrogen (but not peptide) bonds"/>
    <property type="evidence" value="ECO:0007669"/>
    <property type="project" value="InterPro"/>
</dbReference>
<name>E5YAV3_BILW3</name>
<dbReference type="SUPFAM" id="SSF51338">
    <property type="entry name" value="Composite domain of metallo-dependent hydrolases"/>
    <property type="match status" value="1"/>
</dbReference>
<keyword evidence="1" id="KW-0378">Hydrolase</keyword>
<dbReference type="InterPro" id="IPR006680">
    <property type="entry name" value="Amidohydro-rel"/>
</dbReference>
<reference evidence="3 4" key="1">
    <citation type="submission" date="2010-10" db="EMBL/GenBank/DDBJ databases">
        <authorList>
            <consortium name="The Broad Institute Genome Sequencing Platform"/>
            <person name="Ward D."/>
            <person name="Earl A."/>
            <person name="Feldgarden M."/>
            <person name="Young S.K."/>
            <person name="Gargeya S."/>
            <person name="Zeng Q."/>
            <person name="Alvarado L."/>
            <person name="Berlin A."/>
            <person name="Bochicchio J."/>
            <person name="Chapman S.B."/>
            <person name="Chen Z."/>
            <person name="Freedman E."/>
            <person name="Gellesch M."/>
            <person name="Goldberg J."/>
            <person name="Griggs A."/>
            <person name="Gujja S."/>
            <person name="Heilman E."/>
            <person name="Heiman D."/>
            <person name="Howarth C."/>
            <person name="Mehta T."/>
            <person name="Neiman D."/>
            <person name="Pearson M."/>
            <person name="Roberts A."/>
            <person name="Saif S."/>
            <person name="Shea T."/>
            <person name="Shenoy N."/>
            <person name="Sisk P."/>
            <person name="Stolte C."/>
            <person name="Sykes S."/>
            <person name="White J."/>
            <person name="Yandava C."/>
            <person name="Allen-Vercoe E."/>
            <person name="Sibley C."/>
            <person name="Ambrose C.E."/>
            <person name="Strauss J."/>
            <person name="Daigneault M."/>
            <person name="Haas B."/>
            <person name="Nusbaum C."/>
            <person name="Birren B."/>
        </authorList>
    </citation>
    <scope>NUCLEOTIDE SEQUENCE [LARGE SCALE GENOMIC DNA]</scope>
    <source>
        <strain evidence="3 4">3_1_6</strain>
    </source>
</reference>
<dbReference type="Gene3D" id="2.30.40.10">
    <property type="entry name" value="Urease, subunit C, domain 1"/>
    <property type="match status" value="1"/>
</dbReference>
<gene>
    <name evidence="3" type="ORF">HMPREF0179_03324</name>
</gene>
<sequence>MRTLLANATVITMNPARDVLDTDILIENGVIADMGPGLAGRPENAGAERVDLSGRIVIPGLIQSHMHVTQSLFRGLADEMELMDWLQRRIWPLEGAHTPETNAAAARLAAAEGLRSGVTAFIDMGTAHCQDAIFETMRDVGMRGLFGKCMLDLGGTDVPAALMEDTETCLRESERLMNRWHMSAGGRLRYAFAPRFVPSCTETLLTRTRDMARANGVRLHTHASENKGECAYVESLVHMRNLRYLHSIGYTGEDVILAHCIWIDDDEIRILADTGTHAVHCPSSNMKLASGIARIDEMLAAGCRVALGLDGAHNHMDALVELRQAGILQKVRTNRPSALSPLQALEMATLGGARALGQEDELGSLEPGKKADLAVINPDRLNMAPRIGRDPVAQVVYQATHENVEATMVDGVFLYRDGKYATLDLGECLRDAESACARILRSPDVAPLFAH</sequence>
<dbReference type="AlphaFoldDB" id="E5YAV3"/>
<reference evidence="3 4" key="2">
    <citation type="submission" date="2013-04" db="EMBL/GenBank/DDBJ databases">
        <title>The Genome Sequence of Bilophila wadsworthia 3_1_6.</title>
        <authorList>
            <consortium name="The Broad Institute Genomics Platform"/>
            <person name="Earl A."/>
            <person name="Ward D."/>
            <person name="Feldgarden M."/>
            <person name="Gevers D."/>
            <person name="Sibley C."/>
            <person name="Strauss J."/>
            <person name="Allen-Vercoe E."/>
            <person name="Walker B."/>
            <person name="Young S."/>
            <person name="Zeng Q."/>
            <person name="Gargeya S."/>
            <person name="Fitzgerald M."/>
            <person name="Haas B."/>
            <person name="Abouelleil A."/>
            <person name="Allen A.W."/>
            <person name="Alvarado L."/>
            <person name="Arachchi H.M."/>
            <person name="Berlin A.M."/>
            <person name="Chapman S.B."/>
            <person name="Gainer-Dewar J."/>
            <person name="Goldberg J."/>
            <person name="Griggs A."/>
            <person name="Gujja S."/>
            <person name="Hansen M."/>
            <person name="Howarth C."/>
            <person name="Imamovic A."/>
            <person name="Ireland A."/>
            <person name="Larimer J."/>
            <person name="McCowan C."/>
            <person name="Murphy C."/>
            <person name="Pearson M."/>
            <person name="Poon T.W."/>
            <person name="Priest M."/>
            <person name="Roberts A."/>
            <person name="Saif S."/>
            <person name="Shea T."/>
            <person name="Sisk P."/>
            <person name="Sykes S."/>
            <person name="Wortman J."/>
            <person name="Nusbaum C."/>
            <person name="Birren B."/>
        </authorList>
    </citation>
    <scope>NUCLEOTIDE SEQUENCE [LARGE SCALE GENOMIC DNA]</scope>
    <source>
        <strain evidence="3 4">3_1_6</strain>
    </source>
</reference>
<comment type="caution">
    <text evidence="3">The sequence shown here is derived from an EMBL/GenBank/DDBJ whole genome shotgun (WGS) entry which is preliminary data.</text>
</comment>
<dbReference type="SUPFAM" id="SSF51556">
    <property type="entry name" value="Metallo-dependent hydrolases"/>
    <property type="match status" value="1"/>
</dbReference>
<dbReference type="CDD" id="cd01298">
    <property type="entry name" value="ATZ_TRZ_like"/>
    <property type="match status" value="1"/>
</dbReference>
<dbReference type="PANTHER" id="PTHR43794:SF11">
    <property type="entry name" value="AMIDOHYDROLASE-RELATED DOMAIN-CONTAINING PROTEIN"/>
    <property type="match status" value="1"/>
</dbReference>
<keyword evidence="4" id="KW-1185">Reference proteome</keyword>
<dbReference type="Gene3D" id="3.20.20.140">
    <property type="entry name" value="Metal-dependent hydrolases"/>
    <property type="match status" value="1"/>
</dbReference>
<dbReference type="EMBL" id="ADCP02000005">
    <property type="protein sequence ID" value="EFV42848.1"/>
    <property type="molecule type" value="Genomic_DNA"/>
</dbReference>
<dbReference type="InterPro" id="IPR050287">
    <property type="entry name" value="MTA/SAH_deaminase"/>
</dbReference>
<dbReference type="STRING" id="563192.HMPREF0179_03324"/>
<dbReference type="PANTHER" id="PTHR43794">
    <property type="entry name" value="AMINOHYDROLASE SSNA-RELATED"/>
    <property type="match status" value="1"/>
</dbReference>
<dbReference type="InterPro" id="IPR032466">
    <property type="entry name" value="Metal_Hydrolase"/>
</dbReference>
<feature type="domain" description="Amidohydrolase-related" evidence="2">
    <location>
        <begin position="56"/>
        <end position="412"/>
    </location>
</feature>
<dbReference type="eggNOG" id="COG0402">
    <property type="taxonomic scope" value="Bacteria"/>
</dbReference>
<evidence type="ECO:0000256" key="1">
    <source>
        <dbReference type="ARBA" id="ARBA00022801"/>
    </source>
</evidence>
<accession>E5YAV3</accession>
<dbReference type="RefSeq" id="WP_005030027.1">
    <property type="nucleotide sequence ID" value="NZ_KE150241.1"/>
</dbReference>
<dbReference type="GeneID" id="78087629"/>